<proteinExistence type="predicted"/>
<keyword evidence="3" id="KW-1185">Reference proteome</keyword>
<organism evidence="2 3">
    <name type="scientific">Aedes albopictus</name>
    <name type="common">Asian tiger mosquito</name>
    <name type="synonym">Stegomyia albopicta</name>
    <dbReference type="NCBI Taxonomy" id="7160"/>
    <lineage>
        <taxon>Eukaryota</taxon>
        <taxon>Metazoa</taxon>
        <taxon>Ecdysozoa</taxon>
        <taxon>Arthropoda</taxon>
        <taxon>Hexapoda</taxon>
        <taxon>Insecta</taxon>
        <taxon>Pterygota</taxon>
        <taxon>Neoptera</taxon>
        <taxon>Endopterygota</taxon>
        <taxon>Diptera</taxon>
        <taxon>Nematocera</taxon>
        <taxon>Culicoidea</taxon>
        <taxon>Culicidae</taxon>
        <taxon>Culicinae</taxon>
        <taxon>Aedini</taxon>
        <taxon>Aedes</taxon>
        <taxon>Stegomyia</taxon>
    </lineage>
</organism>
<dbReference type="RefSeq" id="XP_019527243.3">
    <property type="nucleotide sequence ID" value="XM_019671698.3"/>
</dbReference>
<accession>A0ABM1XWU7</accession>
<dbReference type="EnsemblMetazoa" id="AALFPA23_003610.R4077">
    <property type="protein sequence ID" value="AALFPA23_003610.P4077"/>
    <property type="gene ID" value="AALFPA23_003610"/>
</dbReference>
<evidence type="ECO:0000313" key="2">
    <source>
        <dbReference type="EnsemblMetazoa" id="AALFPA23_003610.P4077"/>
    </source>
</evidence>
<evidence type="ECO:0000256" key="1">
    <source>
        <dbReference type="SAM" id="SignalP"/>
    </source>
</evidence>
<feature type="chain" id="PRO_5045156171" evidence="1">
    <location>
        <begin position="21"/>
        <end position="283"/>
    </location>
</feature>
<feature type="signal peptide" evidence="1">
    <location>
        <begin position="1"/>
        <end position="20"/>
    </location>
</feature>
<evidence type="ECO:0000313" key="3">
    <source>
        <dbReference type="Proteomes" id="UP000069940"/>
    </source>
</evidence>
<protein>
    <submittedName>
        <fullName evidence="2">Uncharacterized protein</fullName>
    </submittedName>
</protein>
<dbReference type="GeneID" id="109399260"/>
<dbReference type="Proteomes" id="UP000069940">
    <property type="component" value="Unassembled WGS sequence"/>
</dbReference>
<name>A0ABM1XWU7_AEDAL</name>
<keyword evidence="1" id="KW-0732">Signal</keyword>
<sequence>MKLWLSVVCVLGFLSGGVFTMYSSISIGSQGLNSMAASLKSIAPVMNSLYKNFNNARNKVMPTIDNLVDYVNTTYKTMNDSYGVSQSQNMGNVMMNLEWFGKQFFYGEQQVTYHLGYDLSAQIYELKDTMDQMLQYYNQLIMAYAYQQNGETCTSQLAAAAAAIPDQLAKFGTCLQTEVDTVPTLVAPLQDIFKLTKSDFISLNKQLKICAPTSTNCINEYFNTITYEQNNINQILYMAYSLLYSYQYTFRESNQLCGNLIKQNVQDKANDLMVQSSQCMYPM</sequence>
<reference evidence="3" key="1">
    <citation type="journal article" date="2015" name="Proc. Natl. Acad. Sci. U.S.A.">
        <title>Genome sequence of the Asian Tiger mosquito, Aedes albopictus, reveals insights into its biology, genetics, and evolution.</title>
        <authorList>
            <person name="Chen X.G."/>
            <person name="Jiang X."/>
            <person name="Gu J."/>
            <person name="Xu M."/>
            <person name="Wu Y."/>
            <person name="Deng Y."/>
            <person name="Zhang C."/>
            <person name="Bonizzoni M."/>
            <person name="Dermauw W."/>
            <person name="Vontas J."/>
            <person name="Armbruster P."/>
            <person name="Huang X."/>
            <person name="Yang Y."/>
            <person name="Zhang H."/>
            <person name="He W."/>
            <person name="Peng H."/>
            <person name="Liu Y."/>
            <person name="Wu K."/>
            <person name="Chen J."/>
            <person name="Lirakis M."/>
            <person name="Topalis P."/>
            <person name="Van Leeuwen T."/>
            <person name="Hall A.B."/>
            <person name="Jiang X."/>
            <person name="Thorpe C."/>
            <person name="Mueller R.L."/>
            <person name="Sun C."/>
            <person name="Waterhouse R.M."/>
            <person name="Yan G."/>
            <person name="Tu Z.J."/>
            <person name="Fang X."/>
            <person name="James A.A."/>
        </authorList>
    </citation>
    <scope>NUCLEOTIDE SEQUENCE [LARGE SCALE GENOMIC DNA]</scope>
    <source>
        <strain evidence="3">Foshan</strain>
    </source>
</reference>
<reference evidence="2" key="2">
    <citation type="submission" date="2025-05" db="UniProtKB">
        <authorList>
            <consortium name="EnsemblMetazoa"/>
        </authorList>
    </citation>
    <scope>IDENTIFICATION</scope>
    <source>
        <strain evidence="2">Foshan</strain>
    </source>
</reference>